<dbReference type="InterPro" id="IPR052714">
    <property type="entry name" value="MFS_Exporter"/>
</dbReference>
<evidence type="ECO:0000256" key="2">
    <source>
        <dbReference type="ARBA" id="ARBA00022448"/>
    </source>
</evidence>
<dbReference type="Proteomes" id="UP000216207">
    <property type="component" value="Unassembled WGS sequence"/>
</dbReference>
<evidence type="ECO:0000256" key="5">
    <source>
        <dbReference type="ARBA" id="ARBA00023136"/>
    </source>
</evidence>
<keyword evidence="3" id="KW-0812">Transmembrane</keyword>
<dbReference type="Pfam" id="PF07690">
    <property type="entry name" value="MFS_1"/>
    <property type="match status" value="1"/>
</dbReference>
<evidence type="ECO:0000256" key="3">
    <source>
        <dbReference type="ARBA" id="ARBA00022692"/>
    </source>
</evidence>
<protein>
    <submittedName>
        <fullName evidence="7">MFS transporter</fullName>
    </submittedName>
</protein>
<comment type="caution">
    <text evidence="7">The sequence shown here is derived from an EMBL/GenBank/DDBJ whole genome shotgun (WGS) entry which is preliminary data.</text>
</comment>
<evidence type="ECO:0000313" key="8">
    <source>
        <dbReference type="Proteomes" id="UP000216207"/>
    </source>
</evidence>
<dbReference type="GO" id="GO:0005886">
    <property type="term" value="C:plasma membrane"/>
    <property type="evidence" value="ECO:0007669"/>
    <property type="project" value="UniProtKB-SubCell"/>
</dbReference>
<dbReference type="Gene3D" id="1.20.1250.20">
    <property type="entry name" value="MFS general substrate transporter like domains"/>
    <property type="match status" value="1"/>
</dbReference>
<name>A0A268P1G3_SHOCL</name>
<keyword evidence="2" id="KW-0813">Transport</keyword>
<accession>A0A268P1G3</accession>
<proteinExistence type="predicted"/>
<feature type="domain" description="Major facilitator superfamily (MFS) profile" evidence="6">
    <location>
        <begin position="10"/>
        <end position="381"/>
    </location>
</feature>
<evidence type="ECO:0000256" key="1">
    <source>
        <dbReference type="ARBA" id="ARBA00004651"/>
    </source>
</evidence>
<dbReference type="GO" id="GO:0022857">
    <property type="term" value="F:transmembrane transporter activity"/>
    <property type="evidence" value="ECO:0007669"/>
    <property type="project" value="InterPro"/>
</dbReference>
<dbReference type="RefSeq" id="WP_011247586.1">
    <property type="nucleotide sequence ID" value="NZ_BOQQ01000002.1"/>
</dbReference>
<keyword evidence="5" id="KW-0472">Membrane</keyword>
<reference evidence="7 8" key="1">
    <citation type="submission" date="2017-07" db="EMBL/GenBank/DDBJ databases">
        <title>Isolation and whole genome analysis of endospore-forming bacteria from heroin.</title>
        <authorList>
            <person name="Kalinowski J."/>
            <person name="Ahrens B."/>
            <person name="Al-Dilaimi A."/>
            <person name="Winkler A."/>
            <person name="Wibberg D."/>
            <person name="Schleenbecker U."/>
            <person name="Ruckert C."/>
            <person name="Wolfel R."/>
            <person name="Grass G."/>
        </authorList>
    </citation>
    <scope>NUCLEOTIDE SEQUENCE [LARGE SCALE GENOMIC DNA]</scope>
    <source>
        <strain evidence="7 8">7539</strain>
    </source>
</reference>
<dbReference type="InterPro" id="IPR036259">
    <property type="entry name" value="MFS_trans_sf"/>
</dbReference>
<dbReference type="PROSITE" id="PS50850">
    <property type="entry name" value="MFS"/>
    <property type="match status" value="1"/>
</dbReference>
<evidence type="ECO:0000259" key="6">
    <source>
        <dbReference type="PROSITE" id="PS50850"/>
    </source>
</evidence>
<dbReference type="AlphaFoldDB" id="A0A268P1G3"/>
<dbReference type="SUPFAM" id="SSF103473">
    <property type="entry name" value="MFS general substrate transporter"/>
    <property type="match status" value="1"/>
</dbReference>
<evidence type="ECO:0000313" key="7">
    <source>
        <dbReference type="EMBL" id="PAE89586.1"/>
    </source>
</evidence>
<dbReference type="EMBL" id="NPCC01000007">
    <property type="protein sequence ID" value="PAE89586.1"/>
    <property type="molecule type" value="Genomic_DNA"/>
</dbReference>
<evidence type="ECO:0000256" key="4">
    <source>
        <dbReference type="ARBA" id="ARBA00022989"/>
    </source>
</evidence>
<organism evidence="7 8">
    <name type="scientific">Shouchella clausii</name>
    <name type="common">Alkalihalobacillus clausii</name>
    <dbReference type="NCBI Taxonomy" id="79880"/>
    <lineage>
        <taxon>Bacteria</taxon>
        <taxon>Bacillati</taxon>
        <taxon>Bacillota</taxon>
        <taxon>Bacilli</taxon>
        <taxon>Bacillales</taxon>
        <taxon>Bacillaceae</taxon>
        <taxon>Shouchella</taxon>
    </lineage>
</organism>
<dbReference type="PANTHER" id="PTHR23531">
    <property type="entry name" value="QUINOLENE RESISTANCE PROTEIN NORA"/>
    <property type="match status" value="1"/>
</dbReference>
<dbReference type="PANTHER" id="PTHR23531:SF1">
    <property type="entry name" value="QUINOLENE RESISTANCE PROTEIN NORA"/>
    <property type="match status" value="1"/>
</dbReference>
<sequence length="398" mass="43022">MAKQRLWSPTFLYLCFSAFTLFSIFNLFIPTLPLFAMDVLHASEQQVGIIVGVFIAASVIARLFAGLLLDRFGEKNMLLVSFLVVVITAILHIWSFSFGWLLFLRFLQGLGFGVATTAAGALAIMIAPKTRQGEAVGYYSMFMSLAMVIGPVVGLQVVQHISYTALFLTTVFLSVIGLLLALFIVYKPVRKAPEPLSVDRFIAIKAVPVSLCSSLASFAYGGILSFITLYAVSLGMESAASAFFLVYALVLLGSRMITGRIFDRFGENVVVYPTLVLFAIGLFTLSQAGSLSIFLIAAVLMGAGFGSVLPSFQTLAVQSVPPKQAVQATSTFYIFYDLGIGLGSYVLGLIVTGSTYSFMYIISASIVILAIVAYRVLHHRKLNNLGVKCMADAELEAS</sequence>
<dbReference type="InterPro" id="IPR011701">
    <property type="entry name" value="MFS"/>
</dbReference>
<comment type="subcellular location">
    <subcellularLocation>
        <location evidence="1">Cell membrane</location>
        <topology evidence="1">Multi-pass membrane protein</topology>
    </subcellularLocation>
</comment>
<gene>
    <name evidence="7" type="ORF">CHH72_06840</name>
</gene>
<keyword evidence="4" id="KW-1133">Transmembrane helix</keyword>
<dbReference type="InterPro" id="IPR020846">
    <property type="entry name" value="MFS_dom"/>
</dbReference>
<dbReference type="OMA" id="GKVFPHG"/>
<dbReference type="CDD" id="cd17489">
    <property type="entry name" value="MFS_YfcJ_like"/>
    <property type="match status" value="1"/>
</dbReference>